<dbReference type="Proteomes" id="UP000268285">
    <property type="component" value="Unassembled WGS sequence"/>
</dbReference>
<reference evidence="1 2" key="1">
    <citation type="submission" date="2018-09" db="EMBL/GenBank/DDBJ databases">
        <authorList>
            <person name="Tagini F."/>
        </authorList>
    </citation>
    <scope>NUCLEOTIDE SEQUENCE [LARGE SCALE GENOMIC DNA]</scope>
    <source>
        <strain evidence="1 2">MK142</strain>
    </source>
</reference>
<sequence>MDTDALVRLQYAVAATRYGGGQKTMAMRVRGTGVRAFEDVVSALQLEVRRSIEEQARELLDRGVDAILLGQPGFPEHLASVSSGAGSSIH</sequence>
<evidence type="ECO:0000313" key="2">
    <source>
        <dbReference type="Proteomes" id="UP000268285"/>
    </source>
</evidence>
<organism evidence="1 2">
    <name type="scientific">Mycobacterium pseudokansasii</name>
    <dbReference type="NCBI Taxonomy" id="2341080"/>
    <lineage>
        <taxon>Bacteria</taxon>
        <taxon>Bacillati</taxon>
        <taxon>Actinomycetota</taxon>
        <taxon>Actinomycetes</taxon>
        <taxon>Mycobacteriales</taxon>
        <taxon>Mycobacteriaceae</taxon>
        <taxon>Mycobacterium</taxon>
    </lineage>
</organism>
<keyword evidence="2" id="KW-1185">Reference proteome</keyword>
<proteinExistence type="predicted"/>
<gene>
    <name evidence="1" type="ORF">LAUMK142_00015</name>
</gene>
<dbReference type="RefSeq" id="WP_063467355.1">
    <property type="nucleotide sequence ID" value="NZ_UPHN01000008.1"/>
</dbReference>
<evidence type="ECO:0000313" key="1">
    <source>
        <dbReference type="EMBL" id="VBA45512.1"/>
    </source>
</evidence>
<name>A0A498QJQ2_9MYCO</name>
<accession>A0A498QJQ2</accession>
<protein>
    <submittedName>
        <fullName evidence="1">Uncharacterized protein</fullName>
    </submittedName>
</protein>
<dbReference type="EMBL" id="UPHU01000001">
    <property type="protein sequence ID" value="VBA45512.1"/>
    <property type="molecule type" value="Genomic_DNA"/>
</dbReference>
<dbReference type="AlphaFoldDB" id="A0A498QJQ2"/>